<protein>
    <submittedName>
        <fullName evidence="2">Uncharacterized protein</fullName>
    </submittedName>
</protein>
<organism evidence="2 3">
    <name type="scientific">[Collinsella] massiliensis</name>
    <dbReference type="NCBI Taxonomy" id="1232426"/>
    <lineage>
        <taxon>Bacteria</taxon>
        <taxon>Bacillati</taxon>
        <taxon>Actinomycetota</taxon>
        <taxon>Coriobacteriia</taxon>
        <taxon>Coriobacteriales</taxon>
        <taxon>Coriobacteriaceae</taxon>
        <taxon>Enorma</taxon>
    </lineage>
</organism>
<accession>A0A1Y3XW48</accession>
<proteinExistence type="predicted"/>
<keyword evidence="3" id="KW-1185">Reference proteome</keyword>
<comment type="caution">
    <text evidence="2">The sequence shown here is derived from an EMBL/GenBank/DDBJ whole genome shotgun (WGS) entry which is preliminary data.</text>
</comment>
<dbReference type="EMBL" id="NFIE01000001">
    <property type="protein sequence ID" value="OUN89803.1"/>
    <property type="molecule type" value="Genomic_DNA"/>
</dbReference>
<dbReference type="AlphaFoldDB" id="A0A1Y3XW48"/>
<sequence length="170" mass="19561">MSEMTFTSASASKYIRSLEQEKAHLIARERENATYVLSQGEEGLPPEYDYEQTFTLVDEIDGKVRAVRHALHAFNATTVIPEEGITIDEALVLMAQLNNKLARLERLRSHEAKKRCPASMFRGNVVVEYEYANYDVARAAQDYRELYERIAELQLRLDLVNQTERFSVTI</sequence>
<dbReference type="RefSeq" id="WP_019239118.1">
    <property type="nucleotide sequence ID" value="NZ_CABKRW010000077.1"/>
</dbReference>
<dbReference type="Gene3D" id="6.10.320.10">
    <property type="match status" value="1"/>
</dbReference>
<evidence type="ECO:0000313" key="2">
    <source>
        <dbReference type="EMBL" id="OUN89803.1"/>
    </source>
</evidence>
<reference evidence="3" key="1">
    <citation type="submission" date="2017-04" db="EMBL/GenBank/DDBJ databases">
        <title>Function of individual gut microbiota members based on whole genome sequencing of pure cultures obtained from chicken caecum.</title>
        <authorList>
            <person name="Medvecky M."/>
            <person name="Cejkova D."/>
            <person name="Polansky O."/>
            <person name="Karasova D."/>
            <person name="Kubasova T."/>
            <person name="Cizek A."/>
            <person name="Rychlik I."/>
        </authorList>
    </citation>
    <scope>NUCLEOTIDE SEQUENCE [LARGE SCALE GENOMIC DNA]</scope>
    <source>
        <strain evidence="3">An5</strain>
    </source>
</reference>
<gene>
    <name evidence="2" type="ORF">B5G02_00140</name>
</gene>
<name>A0A1Y3XW48_9ACTN</name>
<evidence type="ECO:0000256" key="1">
    <source>
        <dbReference type="SAM" id="Coils"/>
    </source>
</evidence>
<dbReference type="Proteomes" id="UP000195781">
    <property type="component" value="Unassembled WGS sequence"/>
</dbReference>
<evidence type="ECO:0000313" key="3">
    <source>
        <dbReference type="Proteomes" id="UP000195781"/>
    </source>
</evidence>
<feature type="coiled-coil region" evidence="1">
    <location>
        <begin position="87"/>
        <end position="163"/>
    </location>
</feature>
<keyword evidence="1" id="KW-0175">Coiled coil</keyword>
<dbReference type="OrthoDB" id="1924516at2"/>